<gene>
    <name evidence="2" type="ORF">Pc13g12530</name>
    <name evidence="2" type="ORF">PCH_Pc13g12530</name>
</gene>
<proteinExistence type="predicted"/>
<keyword evidence="3" id="KW-1185">Reference proteome</keyword>
<feature type="region of interest" description="Disordered" evidence="1">
    <location>
        <begin position="58"/>
        <end position="138"/>
    </location>
</feature>
<dbReference type="HOGENOM" id="CLU_120062_1_0_1"/>
<evidence type="ECO:0000313" key="2">
    <source>
        <dbReference type="EMBL" id="CAP92322.1"/>
    </source>
</evidence>
<sequence length="138" mass="15349">MRHHCISSATAILHGMSVSRQSWRVILPLQSAIQPLVLRAPLGVRNYSIFEDWKGSSAEEHIRKRSEKGDTDDVHSEAAASGLRERRANQGLADETKSQGMTERGGTKYGKKAKEEHPKAPEPVIGMNDERPKVSSYE</sequence>
<dbReference type="BioCyc" id="PCHR:PC13G12530-MONOMER"/>
<dbReference type="GeneID" id="8311686"/>
<dbReference type="KEGG" id="pcs:N7525_002920"/>
<dbReference type="EMBL" id="AM920428">
    <property type="protein sequence ID" value="CAP92322.1"/>
    <property type="molecule type" value="Genomic_DNA"/>
</dbReference>
<name>B6H345_PENRW</name>
<dbReference type="RefSeq" id="XP_002559669.1">
    <property type="nucleotide sequence ID" value="XM_002559623.1"/>
</dbReference>
<dbReference type="AlphaFoldDB" id="B6H345"/>
<feature type="compositionally biased region" description="Basic and acidic residues" evidence="1">
    <location>
        <begin position="128"/>
        <end position="138"/>
    </location>
</feature>
<organism evidence="2 3">
    <name type="scientific">Penicillium rubens (strain ATCC 28089 / DSM 1075 / NRRL 1951 / Wisconsin 54-1255)</name>
    <name type="common">Penicillium chrysogenum</name>
    <dbReference type="NCBI Taxonomy" id="500485"/>
    <lineage>
        <taxon>Eukaryota</taxon>
        <taxon>Fungi</taxon>
        <taxon>Dikarya</taxon>
        <taxon>Ascomycota</taxon>
        <taxon>Pezizomycotina</taxon>
        <taxon>Eurotiomycetes</taxon>
        <taxon>Eurotiomycetidae</taxon>
        <taxon>Eurotiales</taxon>
        <taxon>Aspergillaceae</taxon>
        <taxon>Penicillium</taxon>
        <taxon>Penicillium chrysogenum species complex</taxon>
    </lineage>
</organism>
<evidence type="ECO:0000313" key="3">
    <source>
        <dbReference type="Proteomes" id="UP000000724"/>
    </source>
</evidence>
<protein>
    <submittedName>
        <fullName evidence="2">Pc13g12530 protein</fullName>
    </submittedName>
</protein>
<dbReference type="OrthoDB" id="3945172at2759"/>
<dbReference type="eggNOG" id="ENOG502RNQS">
    <property type="taxonomic scope" value="Eukaryota"/>
</dbReference>
<dbReference type="VEuPathDB" id="FungiDB:PCH_Pc13g12530"/>
<dbReference type="OMA" id="IFEDWKG"/>
<feature type="compositionally biased region" description="Basic and acidic residues" evidence="1">
    <location>
        <begin position="58"/>
        <end position="76"/>
    </location>
</feature>
<evidence type="ECO:0000256" key="1">
    <source>
        <dbReference type="SAM" id="MobiDB-lite"/>
    </source>
</evidence>
<dbReference type="Proteomes" id="UP000000724">
    <property type="component" value="Contig Pc00c13"/>
</dbReference>
<reference evidence="2 3" key="1">
    <citation type="journal article" date="2008" name="Nat. Biotechnol.">
        <title>Genome sequencing and analysis of the filamentous fungus Penicillium chrysogenum.</title>
        <authorList>
            <person name="van den Berg M.A."/>
            <person name="Albang R."/>
            <person name="Albermann K."/>
            <person name="Badger J.H."/>
            <person name="Daran J.-M."/>
            <person name="Driessen A.J.M."/>
            <person name="Garcia-Estrada C."/>
            <person name="Fedorova N.D."/>
            <person name="Harris D.M."/>
            <person name="Heijne W.H.M."/>
            <person name="Joardar V.S."/>
            <person name="Kiel J.A.K.W."/>
            <person name="Kovalchuk A."/>
            <person name="Martin J.F."/>
            <person name="Nierman W.C."/>
            <person name="Nijland J.G."/>
            <person name="Pronk J.T."/>
            <person name="Roubos J.A."/>
            <person name="van der Klei I.J."/>
            <person name="van Peij N.N.M.E."/>
            <person name="Veenhuis M."/>
            <person name="von Doehren H."/>
            <person name="Wagner C."/>
            <person name="Wortman J.R."/>
            <person name="Bovenberg R.A.L."/>
        </authorList>
    </citation>
    <scope>NUCLEOTIDE SEQUENCE [LARGE SCALE GENOMIC DNA]</scope>
    <source>
        <strain evidence="3">ATCC 28089 / DSM 1075 / NRRL 1951 / Wisconsin 54-1255</strain>
    </source>
</reference>
<accession>B6H345</accession>